<comment type="caution">
    <text evidence="1">The sequence shown here is derived from an EMBL/GenBank/DDBJ whole genome shotgun (WGS) entry which is preliminary data.</text>
</comment>
<gene>
    <name evidence="1" type="ORF">ACFSSB_06870</name>
</gene>
<reference evidence="2" key="1">
    <citation type="journal article" date="2019" name="Int. J. Syst. Evol. Microbiol.">
        <title>The Global Catalogue of Microorganisms (GCM) 10K type strain sequencing project: providing services to taxonomists for standard genome sequencing and annotation.</title>
        <authorList>
            <consortium name="The Broad Institute Genomics Platform"/>
            <consortium name="The Broad Institute Genome Sequencing Center for Infectious Disease"/>
            <person name="Wu L."/>
            <person name="Ma J."/>
        </authorList>
    </citation>
    <scope>NUCLEOTIDE SEQUENCE [LARGE SCALE GENOMIC DNA]</scope>
    <source>
        <strain evidence="2">KCTC 42808</strain>
    </source>
</reference>
<protein>
    <recommendedName>
        <fullName evidence="3">SGNH/GDSL hydrolase family protein</fullName>
    </recommendedName>
</protein>
<name>A0ABW5K1A7_9FLAO</name>
<evidence type="ECO:0008006" key="3">
    <source>
        <dbReference type="Google" id="ProtNLM"/>
    </source>
</evidence>
<sequence length="273" mass="32067">MNNGHVDAFYSRFTTPKQSSLVLGTSRAAQGIVPEVLNEELGRDDIFNYSFTVAHSSYGPVYLESIKKKIVKNSNDCVYIVTVDPWSISADKEDQNNILKFIENGKCVETIWFVNSKPNVQYLLFNYNESYINLFNKNKKMFLHDDGWLEVNVKKMDSVRINERVKFYKEEIMPNNTFSKVRFEYLLKTIQFLKKHGKVYLIRLPIHPKLMEVEMQYMANFNGYINEAINLSNDYFDMTKFNNEFDYTDGNHLYKESSKKVSKLIVNRINNNK</sequence>
<dbReference type="RefSeq" id="WP_379902396.1">
    <property type="nucleotide sequence ID" value="NZ_JBHULM010000009.1"/>
</dbReference>
<dbReference type="Proteomes" id="UP001597467">
    <property type="component" value="Unassembled WGS sequence"/>
</dbReference>
<dbReference type="EMBL" id="JBHULM010000009">
    <property type="protein sequence ID" value="MFD2542040.1"/>
    <property type="molecule type" value="Genomic_DNA"/>
</dbReference>
<keyword evidence="2" id="KW-1185">Reference proteome</keyword>
<organism evidence="1 2">
    <name type="scientific">Lacinutrix gracilariae</name>
    <dbReference type="NCBI Taxonomy" id="1747198"/>
    <lineage>
        <taxon>Bacteria</taxon>
        <taxon>Pseudomonadati</taxon>
        <taxon>Bacteroidota</taxon>
        <taxon>Flavobacteriia</taxon>
        <taxon>Flavobacteriales</taxon>
        <taxon>Flavobacteriaceae</taxon>
        <taxon>Lacinutrix</taxon>
    </lineage>
</organism>
<evidence type="ECO:0000313" key="2">
    <source>
        <dbReference type="Proteomes" id="UP001597467"/>
    </source>
</evidence>
<accession>A0ABW5K1A7</accession>
<evidence type="ECO:0000313" key="1">
    <source>
        <dbReference type="EMBL" id="MFD2542040.1"/>
    </source>
</evidence>
<proteinExistence type="predicted"/>